<keyword evidence="2" id="KW-1185">Reference proteome</keyword>
<accession>A0A285T2H0</accession>
<dbReference type="InterPro" id="IPR032710">
    <property type="entry name" value="NTF2-like_dom_sf"/>
</dbReference>
<evidence type="ECO:0000313" key="1">
    <source>
        <dbReference type="EMBL" id="SOC15492.1"/>
    </source>
</evidence>
<dbReference type="RefSeq" id="WP_097175527.1">
    <property type="nucleotide sequence ID" value="NZ_OBML01000008.1"/>
</dbReference>
<proteinExistence type="predicted"/>
<name>A0A285T2H0_9HYPH</name>
<dbReference type="Proteomes" id="UP000219331">
    <property type="component" value="Unassembled WGS sequence"/>
</dbReference>
<dbReference type="AlphaFoldDB" id="A0A285T2H0"/>
<dbReference type="Pfam" id="PF12893">
    <property type="entry name" value="Lumazine_bd_2"/>
    <property type="match status" value="1"/>
</dbReference>
<organism evidence="1 2">
    <name type="scientific">Stappia indica</name>
    <dbReference type="NCBI Taxonomy" id="538381"/>
    <lineage>
        <taxon>Bacteria</taxon>
        <taxon>Pseudomonadati</taxon>
        <taxon>Pseudomonadota</taxon>
        <taxon>Alphaproteobacteria</taxon>
        <taxon>Hyphomicrobiales</taxon>
        <taxon>Stappiaceae</taxon>
        <taxon>Stappia</taxon>
    </lineage>
</organism>
<dbReference type="InterPro" id="IPR039437">
    <property type="entry name" value="FrzH/put_lumazine-bd"/>
</dbReference>
<dbReference type="STRING" id="538381.GCA_001696535_02968"/>
<gene>
    <name evidence="1" type="ORF">SAMN05421512_108123</name>
</gene>
<dbReference type="SUPFAM" id="SSF54427">
    <property type="entry name" value="NTF2-like"/>
    <property type="match status" value="1"/>
</dbReference>
<dbReference type="OrthoDB" id="7451095at2"/>
<reference evidence="1 2" key="1">
    <citation type="submission" date="2017-08" db="EMBL/GenBank/DDBJ databases">
        <authorList>
            <person name="de Groot N.N."/>
        </authorList>
    </citation>
    <scope>NUCLEOTIDE SEQUENCE [LARGE SCALE GENOMIC DNA]</scope>
    <source>
        <strain evidence="1 2">USBA 352</strain>
    </source>
</reference>
<evidence type="ECO:0000313" key="2">
    <source>
        <dbReference type="Proteomes" id="UP000219331"/>
    </source>
</evidence>
<dbReference type="Gene3D" id="3.10.450.50">
    <property type="match status" value="1"/>
</dbReference>
<protein>
    <submittedName>
        <fullName evidence="1">Lumazine-binding</fullName>
    </submittedName>
</protein>
<sequence>MSAQLQESYRQVAAAAEAYAIAFHEGDTNELGRLFLPDCKLQFVEDGTLRCFAASDWIAIVGSRASAAAQGHAPDFRLASLELAGPDCAAVTIEMTSPPNRFRDVLHLLRIDGTWRIVAKAFHRDLAG</sequence>
<dbReference type="EMBL" id="OBML01000008">
    <property type="protein sequence ID" value="SOC15492.1"/>
    <property type="molecule type" value="Genomic_DNA"/>
</dbReference>